<evidence type="ECO:0000256" key="3">
    <source>
        <dbReference type="ARBA" id="ARBA00022840"/>
    </source>
</evidence>
<dbReference type="GO" id="GO:0016887">
    <property type="term" value="F:ATP hydrolysis activity"/>
    <property type="evidence" value="ECO:0007669"/>
    <property type="project" value="InterPro"/>
</dbReference>
<sequence length="282" mass="30786">MIHMNKVAFGYKKNAQLFSNLDFDIGEPGIYGLLGKNGAGKTTMLKLAAGLLFPHGGNISLFGRQAAIRHPEALNKLSFIPEEIAVPGLSLDAYSAIVGGFYPDFSFQDLKRFAEELEIERGESMRRMSLGQKKKCLLAVALASNTEAVIMDEPTNGLDIPSKQKFRQLLAEQADAHRSFIISTHQVRDVQNIIDPVIILDNGEVVFQGDMGTISEGLAMAWYEEKHLPEQALSWQPAVGGVTALVPRDIAPDGSDDIDLELFFQAVTANAGLVRSNIEGRS</sequence>
<evidence type="ECO:0000313" key="5">
    <source>
        <dbReference type="EMBL" id="AHC15918.1"/>
    </source>
</evidence>
<dbReference type="AlphaFoldDB" id="V5WJG5"/>
<dbReference type="InterPro" id="IPR003593">
    <property type="entry name" value="AAA+_ATPase"/>
</dbReference>
<organism evidence="5 6">
    <name type="scientific">Salinispira pacifica</name>
    <dbReference type="NCBI Taxonomy" id="1307761"/>
    <lineage>
        <taxon>Bacteria</taxon>
        <taxon>Pseudomonadati</taxon>
        <taxon>Spirochaetota</taxon>
        <taxon>Spirochaetia</taxon>
        <taxon>Spirochaetales</taxon>
        <taxon>Spirochaetaceae</taxon>
        <taxon>Salinispira</taxon>
    </lineage>
</organism>
<keyword evidence="6" id="KW-1185">Reference proteome</keyword>
<keyword evidence="3 5" id="KW-0067">ATP-binding</keyword>
<dbReference type="KEGG" id="slr:L21SP2_2566"/>
<dbReference type="PANTHER" id="PTHR42939:SF1">
    <property type="entry name" value="ABC TRANSPORTER ATP-BINDING PROTEIN ALBC-RELATED"/>
    <property type="match status" value="1"/>
</dbReference>
<dbReference type="EMBL" id="CP006939">
    <property type="protein sequence ID" value="AHC15918.1"/>
    <property type="molecule type" value="Genomic_DNA"/>
</dbReference>
<dbReference type="PROSITE" id="PS50893">
    <property type="entry name" value="ABC_TRANSPORTER_2"/>
    <property type="match status" value="1"/>
</dbReference>
<keyword evidence="2" id="KW-0547">Nucleotide-binding</keyword>
<dbReference type="InterPro" id="IPR003439">
    <property type="entry name" value="ABC_transporter-like_ATP-bd"/>
</dbReference>
<dbReference type="Gene3D" id="3.40.50.300">
    <property type="entry name" value="P-loop containing nucleotide triphosphate hydrolases"/>
    <property type="match status" value="1"/>
</dbReference>
<name>V5WJG5_9SPIO</name>
<dbReference type="SUPFAM" id="SSF52540">
    <property type="entry name" value="P-loop containing nucleoside triphosphate hydrolases"/>
    <property type="match status" value="1"/>
</dbReference>
<evidence type="ECO:0000256" key="1">
    <source>
        <dbReference type="ARBA" id="ARBA00022448"/>
    </source>
</evidence>
<keyword evidence="1" id="KW-0813">Transport</keyword>
<dbReference type="Pfam" id="PF00005">
    <property type="entry name" value="ABC_tran"/>
    <property type="match status" value="1"/>
</dbReference>
<dbReference type="CDD" id="cd03230">
    <property type="entry name" value="ABC_DR_subfamily_A"/>
    <property type="match status" value="1"/>
</dbReference>
<gene>
    <name evidence="5" type="ORF">L21SP2_2566</name>
</gene>
<proteinExistence type="predicted"/>
<dbReference type="PANTHER" id="PTHR42939">
    <property type="entry name" value="ABC TRANSPORTER ATP-BINDING PROTEIN ALBC-RELATED"/>
    <property type="match status" value="1"/>
</dbReference>
<evidence type="ECO:0000259" key="4">
    <source>
        <dbReference type="PROSITE" id="PS50893"/>
    </source>
</evidence>
<dbReference type="GO" id="GO:0005524">
    <property type="term" value="F:ATP binding"/>
    <property type="evidence" value="ECO:0007669"/>
    <property type="project" value="UniProtKB-KW"/>
</dbReference>
<dbReference type="Proteomes" id="UP000018680">
    <property type="component" value="Chromosome"/>
</dbReference>
<dbReference type="SMART" id="SM00382">
    <property type="entry name" value="AAA"/>
    <property type="match status" value="1"/>
</dbReference>
<dbReference type="InterPro" id="IPR027417">
    <property type="entry name" value="P-loop_NTPase"/>
</dbReference>
<protein>
    <submittedName>
        <fullName evidence="5">ABC transporter, ATP-binding protein</fullName>
    </submittedName>
</protein>
<dbReference type="InterPro" id="IPR051782">
    <property type="entry name" value="ABC_Transporter_VariousFunc"/>
</dbReference>
<evidence type="ECO:0000313" key="6">
    <source>
        <dbReference type="Proteomes" id="UP000018680"/>
    </source>
</evidence>
<accession>V5WJG5</accession>
<dbReference type="eggNOG" id="COG1131">
    <property type="taxonomic scope" value="Bacteria"/>
</dbReference>
<reference evidence="5 6" key="1">
    <citation type="journal article" date="2015" name="Stand. Genomic Sci.">
        <title>Complete genome sequence and description of Salinispira pacifica gen. nov., sp. nov., a novel spirochaete isolated form a hypersaline microbial mat.</title>
        <authorList>
            <person name="Ben Hania W."/>
            <person name="Joseph M."/>
            <person name="Schumann P."/>
            <person name="Bunk B."/>
            <person name="Fiebig A."/>
            <person name="Sproer C."/>
            <person name="Klenk H.P."/>
            <person name="Fardeau M.L."/>
            <person name="Spring S."/>
        </authorList>
    </citation>
    <scope>NUCLEOTIDE SEQUENCE [LARGE SCALE GENOMIC DNA]</scope>
    <source>
        <strain evidence="5 6">L21-RPul-D2</strain>
    </source>
</reference>
<feature type="domain" description="ABC transporter" evidence="4">
    <location>
        <begin position="2"/>
        <end position="227"/>
    </location>
</feature>
<dbReference type="RefSeq" id="WP_024268820.1">
    <property type="nucleotide sequence ID" value="NC_023035.1"/>
</dbReference>
<evidence type="ECO:0000256" key="2">
    <source>
        <dbReference type="ARBA" id="ARBA00022741"/>
    </source>
</evidence>
<dbReference type="HOGENOM" id="CLU_000604_1_2_12"/>
<dbReference type="STRING" id="1307761.L21SP2_2566"/>